<feature type="domain" description="Glycosyltransferase 2-like" evidence="4">
    <location>
        <begin position="21"/>
        <end position="119"/>
    </location>
</feature>
<evidence type="ECO:0000259" key="4">
    <source>
        <dbReference type="Pfam" id="PF00535"/>
    </source>
</evidence>
<dbReference type="Pfam" id="PF00535">
    <property type="entry name" value="Glycos_transf_2"/>
    <property type="match status" value="1"/>
</dbReference>
<dbReference type="EMBL" id="SEWW01000003">
    <property type="protein sequence ID" value="NGZ44158.1"/>
    <property type="molecule type" value="Genomic_DNA"/>
</dbReference>
<evidence type="ECO:0000256" key="3">
    <source>
        <dbReference type="ARBA" id="ARBA00022679"/>
    </source>
</evidence>
<evidence type="ECO:0000313" key="6">
    <source>
        <dbReference type="Proteomes" id="UP001318301"/>
    </source>
</evidence>
<dbReference type="RefSeq" id="WP_166230112.1">
    <property type="nucleotide sequence ID" value="NZ_CBCSIJ010000002.1"/>
</dbReference>
<dbReference type="InterPro" id="IPR029044">
    <property type="entry name" value="Nucleotide-diphossugar_trans"/>
</dbReference>
<dbReference type="InterPro" id="IPR001173">
    <property type="entry name" value="Glyco_trans_2-like"/>
</dbReference>
<organism evidence="5 6">
    <name type="scientific">Aquirufa beregesia</name>
    <dbReference type="NCBI Taxonomy" id="2516556"/>
    <lineage>
        <taxon>Bacteria</taxon>
        <taxon>Pseudomonadati</taxon>
        <taxon>Bacteroidota</taxon>
        <taxon>Cytophagia</taxon>
        <taxon>Cytophagales</taxon>
        <taxon>Flectobacillaceae</taxon>
        <taxon>Aquirufa</taxon>
    </lineage>
</organism>
<dbReference type="PANTHER" id="PTHR43179">
    <property type="entry name" value="RHAMNOSYLTRANSFERASE WBBL"/>
    <property type="match status" value="1"/>
</dbReference>
<gene>
    <name evidence="5" type="ORF">EWU23_06700</name>
</gene>
<evidence type="ECO:0000256" key="2">
    <source>
        <dbReference type="ARBA" id="ARBA00022676"/>
    </source>
</evidence>
<dbReference type="PANTHER" id="PTHR43179:SF12">
    <property type="entry name" value="GALACTOFURANOSYLTRANSFERASE GLFT2"/>
    <property type="match status" value="1"/>
</dbReference>
<evidence type="ECO:0000256" key="1">
    <source>
        <dbReference type="ARBA" id="ARBA00006739"/>
    </source>
</evidence>
<evidence type="ECO:0000313" key="5">
    <source>
        <dbReference type="EMBL" id="NGZ44158.1"/>
    </source>
</evidence>
<dbReference type="Proteomes" id="UP001318301">
    <property type="component" value="Unassembled WGS sequence"/>
</dbReference>
<keyword evidence="6" id="KW-1185">Reference proteome</keyword>
<sequence>MMEEKISYFPQQASETKPFFSILIPTWNNLAFLQNCIRSIRQHSTTSYQLVVHLNEGADGSLEWIKEQGDIAYSHSEENVGVCYAMNAMRKLATADYLLYLNDDMYVLPNWDGILQEEVMACPDHNFFISATMIEPRAQSNCSIEQAYGNNLENFEEERLLKEWHTWEKKDWQGSTWPPNVVHKNVWDQVGGYSVEFSPGMYSDPDFSMKLWQAGVRLFKGVARSRVYHFGSISVKRVKQNKGYYQFIRTWGMSSGTFSKYYLQRGKPFNGPLQKRYIPFWVHLKNWYYQFSLRFKAQ</sequence>
<dbReference type="Gene3D" id="3.90.550.10">
    <property type="entry name" value="Spore Coat Polysaccharide Biosynthesis Protein SpsA, Chain A"/>
    <property type="match status" value="1"/>
</dbReference>
<reference evidence="5 6" key="1">
    <citation type="submission" date="2019-02" db="EMBL/GenBank/DDBJ databases">
        <title>Genome of a new Bacteroidetes strain.</title>
        <authorList>
            <person name="Pitt A."/>
        </authorList>
    </citation>
    <scope>NUCLEOTIDE SEQUENCE [LARGE SCALE GENOMIC DNA]</scope>
    <source>
        <strain evidence="5 6">50C-KIRBA</strain>
    </source>
</reference>
<comment type="caution">
    <text evidence="5">The sequence shown here is derived from an EMBL/GenBank/DDBJ whole genome shotgun (WGS) entry which is preliminary data.</text>
</comment>
<dbReference type="SUPFAM" id="SSF53448">
    <property type="entry name" value="Nucleotide-diphospho-sugar transferases"/>
    <property type="match status" value="1"/>
</dbReference>
<name>A0ABX0EVQ5_9BACT</name>
<protein>
    <submittedName>
        <fullName evidence="5">Glycosyltransferase</fullName>
    </submittedName>
</protein>
<comment type="similarity">
    <text evidence="1">Belongs to the glycosyltransferase 2 family.</text>
</comment>
<accession>A0ABX0EVQ5</accession>
<proteinExistence type="inferred from homology"/>
<keyword evidence="2" id="KW-0328">Glycosyltransferase</keyword>
<keyword evidence="3" id="KW-0808">Transferase</keyword>